<accession>A0AAV0U7V3</accession>
<feature type="transmembrane region" description="Helical" evidence="2">
    <location>
        <begin position="170"/>
        <end position="191"/>
    </location>
</feature>
<dbReference type="EMBL" id="CANTFL010001084">
    <property type="protein sequence ID" value="CAI5731241.1"/>
    <property type="molecule type" value="Genomic_DNA"/>
</dbReference>
<dbReference type="AlphaFoldDB" id="A0AAV0U7V3"/>
<organism evidence="4 5">
    <name type="scientific">Hyaloperonospora brassicae</name>
    <name type="common">Brassica downy mildew</name>
    <name type="synonym">Peronospora brassicae</name>
    <dbReference type="NCBI Taxonomy" id="162125"/>
    <lineage>
        <taxon>Eukaryota</taxon>
        <taxon>Sar</taxon>
        <taxon>Stramenopiles</taxon>
        <taxon>Oomycota</taxon>
        <taxon>Peronosporomycetes</taxon>
        <taxon>Peronosporales</taxon>
        <taxon>Peronosporaceae</taxon>
        <taxon>Hyaloperonospora</taxon>
    </lineage>
</organism>
<comment type="caution">
    <text evidence="4">The sequence shown here is derived from an EMBL/GenBank/DDBJ whole genome shotgun (WGS) entry which is preliminary data.</text>
</comment>
<reference evidence="4" key="1">
    <citation type="submission" date="2022-12" db="EMBL/GenBank/DDBJ databases">
        <authorList>
            <person name="Webb A."/>
        </authorList>
    </citation>
    <scope>NUCLEOTIDE SEQUENCE</scope>
    <source>
        <strain evidence="4">Hp1</strain>
    </source>
</reference>
<evidence type="ECO:0000256" key="2">
    <source>
        <dbReference type="SAM" id="Phobius"/>
    </source>
</evidence>
<feature type="signal peptide" evidence="3">
    <location>
        <begin position="1"/>
        <end position="21"/>
    </location>
</feature>
<evidence type="ECO:0000313" key="5">
    <source>
        <dbReference type="Proteomes" id="UP001162031"/>
    </source>
</evidence>
<dbReference type="Proteomes" id="UP001162031">
    <property type="component" value="Unassembled WGS sequence"/>
</dbReference>
<feature type="compositionally biased region" description="Basic residues" evidence="1">
    <location>
        <begin position="141"/>
        <end position="154"/>
    </location>
</feature>
<keyword evidence="2" id="KW-0812">Transmembrane</keyword>
<keyword evidence="2" id="KW-0472">Membrane</keyword>
<evidence type="ECO:0000256" key="1">
    <source>
        <dbReference type="SAM" id="MobiDB-lite"/>
    </source>
</evidence>
<feature type="chain" id="PRO_5043348046" description="RxLR effector candidate protein" evidence="3">
    <location>
        <begin position="22"/>
        <end position="214"/>
    </location>
</feature>
<gene>
    <name evidence="4" type="ORF">HBR001_LOCUS5121</name>
</gene>
<feature type="region of interest" description="Disordered" evidence="1">
    <location>
        <begin position="119"/>
        <end position="160"/>
    </location>
</feature>
<evidence type="ECO:0000256" key="3">
    <source>
        <dbReference type="SAM" id="SignalP"/>
    </source>
</evidence>
<keyword evidence="3" id="KW-0732">Signal</keyword>
<evidence type="ECO:0000313" key="4">
    <source>
        <dbReference type="EMBL" id="CAI5731241.1"/>
    </source>
</evidence>
<feature type="compositionally biased region" description="Basic and acidic residues" evidence="1">
    <location>
        <begin position="119"/>
        <end position="139"/>
    </location>
</feature>
<keyword evidence="2" id="KW-1133">Transmembrane helix</keyword>
<proteinExistence type="predicted"/>
<keyword evidence="5" id="KW-1185">Reference proteome</keyword>
<protein>
    <recommendedName>
        <fullName evidence="6">RxLR effector candidate protein</fullName>
    </recommendedName>
</protein>
<name>A0AAV0U7V3_HYABA</name>
<evidence type="ECO:0008006" key="6">
    <source>
        <dbReference type="Google" id="ProtNLM"/>
    </source>
</evidence>
<sequence>MRHGQWLALLLAAALAALAAADTVATEPKEVAIDVDGDLPVQDEAEVLEAADAVDETAAAPEPKIDPRLTLEAMKKLFAKMSARCRQQLQENAPDAPEVSDRCRREAAGRIQRYLARLDREERGETTAEEGAKKADAKPQQKSRKGKKRTRAQRKAAAAQKKEDEYQKTLQIIVGFVVTFVAVIAGAMFVINRKLKAAGLYFADPTAKASCCCD</sequence>